<reference evidence="1" key="1">
    <citation type="submission" date="2023-04" db="EMBL/GenBank/DDBJ databases">
        <title>A chromosome-level genome assembly of the parasitoid wasp Eretmocerus hayati.</title>
        <authorList>
            <person name="Zhong Y."/>
            <person name="Liu S."/>
            <person name="Liu Y."/>
        </authorList>
    </citation>
    <scope>NUCLEOTIDE SEQUENCE</scope>
    <source>
        <strain evidence="1">ZJU_SS_LIU_2023</strain>
    </source>
</reference>
<comment type="caution">
    <text evidence="1">The sequence shown here is derived from an EMBL/GenBank/DDBJ whole genome shotgun (WGS) entry which is preliminary data.</text>
</comment>
<accession>A0ACC2PUI2</accession>
<name>A0ACC2PUI2_9HYME</name>
<evidence type="ECO:0000313" key="1">
    <source>
        <dbReference type="EMBL" id="KAJ8686426.1"/>
    </source>
</evidence>
<proteinExistence type="predicted"/>
<gene>
    <name evidence="1" type="ORF">QAD02_022220</name>
</gene>
<organism evidence="1 2">
    <name type="scientific">Eretmocerus hayati</name>
    <dbReference type="NCBI Taxonomy" id="131215"/>
    <lineage>
        <taxon>Eukaryota</taxon>
        <taxon>Metazoa</taxon>
        <taxon>Ecdysozoa</taxon>
        <taxon>Arthropoda</taxon>
        <taxon>Hexapoda</taxon>
        <taxon>Insecta</taxon>
        <taxon>Pterygota</taxon>
        <taxon>Neoptera</taxon>
        <taxon>Endopterygota</taxon>
        <taxon>Hymenoptera</taxon>
        <taxon>Apocrita</taxon>
        <taxon>Proctotrupomorpha</taxon>
        <taxon>Chalcidoidea</taxon>
        <taxon>Aphelinidae</taxon>
        <taxon>Aphelininae</taxon>
        <taxon>Eretmocerus</taxon>
    </lineage>
</organism>
<keyword evidence="2" id="KW-1185">Reference proteome</keyword>
<protein>
    <submittedName>
        <fullName evidence="1">Uncharacterized protein</fullName>
    </submittedName>
</protein>
<evidence type="ECO:0000313" key="2">
    <source>
        <dbReference type="Proteomes" id="UP001239111"/>
    </source>
</evidence>
<dbReference type="Proteomes" id="UP001239111">
    <property type="component" value="Chromosome 1"/>
</dbReference>
<sequence>MLLTYSEFSGERGMHQFLRYYPISSTRIHSHKDLTPFAPSDQTSIPCSRLDDRSTDLANLSMDGCGARASYALLYGPQRRSLHDNDELDQLRDELRKAYVRKALQAQLAEHEADRLAEKAQARLGSQDARCLVVEEHQVREREELIRRERLTTELLEELGRQVEEKRCRLELQRQEEREERLALEELDRLQEERERAEKLLARQRTYRKLRLGGLVHSEERQLQLELLQALETEERERREAYERQLEARAQRLAELRRQACARRAEAIEAVAKILMARQTERIQRQRLALEKALEEARLQAELEEREAELRRRQRAIQVVQALDEQVRERKESRRRLAEAEQQFAAAVMARLLEAEREERATLELKKRRRVEYRAELETLMTERTKALELEVEKVRALIEEEERHEEQLRKEARNARLALLRGHVDQIAEFVSRRALTDEERALVDAALNNRYGDAADVDPGPEPDEVDEEAPQLS</sequence>
<dbReference type="EMBL" id="CM056741">
    <property type="protein sequence ID" value="KAJ8686426.1"/>
    <property type="molecule type" value="Genomic_DNA"/>
</dbReference>